<dbReference type="Gene3D" id="1.50.10.10">
    <property type="match status" value="1"/>
</dbReference>
<evidence type="ECO:0000256" key="2">
    <source>
        <dbReference type="ARBA" id="ARBA00007072"/>
    </source>
</evidence>
<proteinExistence type="inferred from homology"/>
<comment type="caution">
    <text evidence="13">The sequence shown here is derived from an EMBL/GenBank/DDBJ whole genome shotgun (WGS) entry which is preliminary data.</text>
</comment>
<evidence type="ECO:0000313" key="14">
    <source>
        <dbReference type="Proteomes" id="UP000287651"/>
    </source>
</evidence>
<dbReference type="FunFam" id="1.50.10.10:FF:000020">
    <property type="entry name" value="Endoglucanase"/>
    <property type="match status" value="1"/>
</dbReference>
<evidence type="ECO:0000256" key="6">
    <source>
        <dbReference type="ARBA" id="ARBA00023295"/>
    </source>
</evidence>
<dbReference type="InterPro" id="IPR012341">
    <property type="entry name" value="6hp_glycosidase-like_sf"/>
</dbReference>
<feature type="compositionally biased region" description="Gly residues" evidence="11">
    <location>
        <begin position="631"/>
        <end position="644"/>
    </location>
</feature>
<keyword evidence="4 10" id="KW-0136">Cellulose degradation</keyword>
<evidence type="ECO:0000313" key="13">
    <source>
        <dbReference type="EMBL" id="RRT61602.1"/>
    </source>
</evidence>
<evidence type="ECO:0000256" key="7">
    <source>
        <dbReference type="ARBA" id="ARBA00023326"/>
    </source>
</evidence>
<feature type="region of interest" description="Disordered" evidence="11">
    <location>
        <begin position="620"/>
        <end position="644"/>
    </location>
</feature>
<feature type="active site" evidence="8">
    <location>
        <position position="512"/>
    </location>
</feature>
<dbReference type="Pfam" id="PF00759">
    <property type="entry name" value="Glyco_hydro_9"/>
    <property type="match status" value="1"/>
</dbReference>
<dbReference type="SUPFAM" id="SSF48208">
    <property type="entry name" value="Six-hairpin glycosidases"/>
    <property type="match status" value="1"/>
</dbReference>
<dbReference type="InterPro" id="IPR008928">
    <property type="entry name" value="6-hairpin_glycosidase_sf"/>
</dbReference>
<gene>
    <name evidence="13" type="ORF">B296_00041841</name>
</gene>
<reference evidence="13 14" key="1">
    <citation type="journal article" date="2014" name="Agronomy (Basel)">
        <title>A Draft Genome Sequence for Ensete ventricosum, the Drought-Tolerant Tree Against Hunger.</title>
        <authorList>
            <person name="Harrison J."/>
            <person name="Moore K.A."/>
            <person name="Paszkiewicz K."/>
            <person name="Jones T."/>
            <person name="Grant M."/>
            <person name="Ambacheew D."/>
            <person name="Muzemil S."/>
            <person name="Studholme D.J."/>
        </authorList>
    </citation>
    <scope>NUCLEOTIDE SEQUENCE [LARGE SCALE GENOMIC DNA]</scope>
</reference>
<name>A0A426ZCD4_ENSVE</name>
<feature type="active site" evidence="9">
    <location>
        <position position="563"/>
    </location>
</feature>
<evidence type="ECO:0000256" key="10">
    <source>
        <dbReference type="RuleBase" id="RU361166"/>
    </source>
</evidence>
<evidence type="ECO:0000256" key="8">
    <source>
        <dbReference type="PROSITE-ProRule" id="PRU10059"/>
    </source>
</evidence>
<feature type="active site" evidence="9">
    <location>
        <position position="572"/>
    </location>
</feature>
<sequence>MTETYGGRAVAAAWGGSMGQAASCSDTSTSDSRSDARLGPLGLRGFLQSVAMVVHLARAWMSRTDPFGTLSLTNQATHLPRQLMEEEENEDIRNNDKRTAIDFSQRSRMASKTLLLLALIPFLLLEKSCVATDRGLALTKSLLFFEAQRSGKLPPNQRVTWRGDSALNDGKDNGVDLSGGYFDAGDNVKFGFPFAYSLTAIAWGVVEFSSRLQAKKELGNALAAIRWGTDYLIHAHPQPDVLYVEVGDGSSDHDCWQRPEDMSTPRPSYKIDSSHPGSDVAAESAAALAAASIAFKASDPKYSGTLLTHAKQLFDFARNHRGLYQNSVPQAGQFYSSSGDDDEIVWAAAWLHRATGEQTYLDILSSGNNGGVRSMFSWDDKYVGAQLLVAKLLLEGKVANSGPWAAYKNNVDMFVCSVVQKGNSNVQKSPGGILWFLPWANLQYVTSSMLVVSAYADYLSAAKATLSCPGGSVSPQDLISFANSQVDYILGANPRAMSYMVGFGTKYPVQVHHRGASIVSIKADHKSVGCKEGFDWFNRNSPNPNVLDGALVGGPDANDAYTDSRSNYQQAEPTIAANAALQVVNGWKKYILCLFIGFASRRLTKRLFPLPRQRHLSEKAKFRSGMEDEGAGPGGNGGGGGGGEGGRPLGALCCRELRLLEFPDRYVVRSADPDAPDRAFSVGRSDGLIEPLFGQSNSPSRPLSPPRWADRIALTLSFLMFLVPMLVR</sequence>
<keyword evidence="5 8" id="KW-0119">Carbohydrate metabolism</keyword>
<evidence type="ECO:0000259" key="12">
    <source>
        <dbReference type="Pfam" id="PF00759"/>
    </source>
</evidence>
<dbReference type="EMBL" id="AMZH03007326">
    <property type="protein sequence ID" value="RRT61602.1"/>
    <property type="molecule type" value="Genomic_DNA"/>
</dbReference>
<evidence type="ECO:0000256" key="4">
    <source>
        <dbReference type="ARBA" id="ARBA00023001"/>
    </source>
</evidence>
<dbReference type="GO" id="GO:0030245">
    <property type="term" value="P:cellulose catabolic process"/>
    <property type="evidence" value="ECO:0007669"/>
    <property type="project" value="UniProtKB-KW"/>
</dbReference>
<evidence type="ECO:0000256" key="11">
    <source>
        <dbReference type="SAM" id="MobiDB-lite"/>
    </source>
</evidence>
<protein>
    <recommendedName>
        <fullName evidence="10">Endoglucanase</fullName>
        <ecNumber evidence="10">3.2.1.4</ecNumber>
    </recommendedName>
</protein>
<keyword evidence="3 8" id="KW-0378">Hydrolase</keyword>
<dbReference type="Proteomes" id="UP000287651">
    <property type="component" value="Unassembled WGS sequence"/>
</dbReference>
<keyword evidence="6 8" id="KW-0326">Glycosidase</keyword>
<accession>A0A426ZCD4</accession>
<evidence type="ECO:0000256" key="1">
    <source>
        <dbReference type="ARBA" id="ARBA00000966"/>
    </source>
</evidence>
<evidence type="ECO:0000256" key="5">
    <source>
        <dbReference type="ARBA" id="ARBA00023277"/>
    </source>
</evidence>
<evidence type="ECO:0000256" key="3">
    <source>
        <dbReference type="ARBA" id="ARBA00022801"/>
    </source>
</evidence>
<dbReference type="InterPro" id="IPR001701">
    <property type="entry name" value="Glyco_hydro_9"/>
</dbReference>
<comment type="catalytic activity">
    <reaction evidence="1 10">
        <text>Endohydrolysis of (1-&gt;4)-beta-D-glucosidic linkages in cellulose, lichenin and cereal beta-D-glucans.</text>
        <dbReference type="EC" id="3.2.1.4"/>
    </reaction>
</comment>
<dbReference type="PROSITE" id="PS00592">
    <property type="entry name" value="GH9_2"/>
    <property type="match status" value="1"/>
</dbReference>
<dbReference type="PROSITE" id="PS00698">
    <property type="entry name" value="GH9_3"/>
    <property type="match status" value="1"/>
</dbReference>
<keyword evidence="7 8" id="KW-0624">Polysaccharide degradation</keyword>
<feature type="domain" description="Glycoside hydrolase family 9" evidence="12">
    <location>
        <begin position="137"/>
        <end position="583"/>
    </location>
</feature>
<dbReference type="InterPro" id="IPR033126">
    <property type="entry name" value="Glyco_hydro_9_Asp/Glu_AS"/>
</dbReference>
<comment type="similarity">
    <text evidence="2 8 10">Belongs to the glycosyl hydrolase 9 (cellulase E) family.</text>
</comment>
<dbReference type="AlphaFoldDB" id="A0A426ZCD4"/>
<dbReference type="InterPro" id="IPR018221">
    <property type="entry name" value="Glyco_hydro_9_His_AS"/>
</dbReference>
<dbReference type="PANTHER" id="PTHR22298">
    <property type="entry name" value="ENDO-1,4-BETA-GLUCANASE"/>
    <property type="match status" value="1"/>
</dbReference>
<dbReference type="GO" id="GO:0008810">
    <property type="term" value="F:cellulase activity"/>
    <property type="evidence" value="ECO:0007669"/>
    <property type="project" value="UniProtKB-EC"/>
</dbReference>
<organism evidence="13 14">
    <name type="scientific">Ensete ventricosum</name>
    <name type="common">Abyssinian banana</name>
    <name type="synonym">Musa ensete</name>
    <dbReference type="NCBI Taxonomy" id="4639"/>
    <lineage>
        <taxon>Eukaryota</taxon>
        <taxon>Viridiplantae</taxon>
        <taxon>Streptophyta</taxon>
        <taxon>Embryophyta</taxon>
        <taxon>Tracheophyta</taxon>
        <taxon>Spermatophyta</taxon>
        <taxon>Magnoliopsida</taxon>
        <taxon>Liliopsida</taxon>
        <taxon>Zingiberales</taxon>
        <taxon>Musaceae</taxon>
        <taxon>Ensete</taxon>
    </lineage>
</organism>
<evidence type="ECO:0000256" key="9">
    <source>
        <dbReference type="PROSITE-ProRule" id="PRU10060"/>
    </source>
</evidence>
<dbReference type="EC" id="3.2.1.4" evidence="10"/>